<protein>
    <submittedName>
        <fullName evidence="2">Uncharacterized protein</fullName>
    </submittedName>
</protein>
<keyword evidence="1" id="KW-0812">Transmembrane</keyword>
<organism evidence="2 3">
    <name type="scientific">Mycolicibacterium tusciae</name>
    <dbReference type="NCBI Taxonomy" id="75922"/>
    <lineage>
        <taxon>Bacteria</taxon>
        <taxon>Bacillati</taxon>
        <taxon>Actinomycetota</taxon>
        <taxon>Actinomycetes</taxon>
        <taxon>Mycobacteriales</taxon>
        <taxon>Mycobacteriaceae</taxon>
        <taxon>Mycolicibacterium</taxon>
    </lineage>
</organism>
<gene>
    <name evidence="2" type="ORF">BST47_15390</name>
</gene>
<keyword evidence="1" id="KW-1133">Transmembrane helix</keyword>
<name>A0A1X0JP42_9MYCO</name>
<evidence type="ECO:0000313" key="3">
    <source>
        <dbReference type="Proteomes" id="UP000192411"/>
    </source>
</evidence>
<dbReference type="Proteomes" id="UP000192411">
    <property type="component" value="Unassembled WGS sequence"/>
</dbReference>
<keyword evidence="3" id="KW-1185">Reference proteome</keyword>
<dbReference type="AlphaFoldDB" id="A0A1X0JP42"/>
<proteinExistence type="predicted"/>
<keyword evidence="1" id="KW-0472">Membrane</keyword>
<reference evidence="2 3" key="1">
    <citation type="submission" date="2017-02" db="EMBL/GenBank/DDBJ databases">
        <title>The new phylogeny of genus Mycobacterium.</title>
        <authorList>
            <person name="Tortoli E."/>
            <person name="Trovato A."/>
            <person name="Cirillo D.M."/>
        </authorList>
    </citation>
    <scope>NUCLEOTIDE SEQUENCE [LARGE SCALE GENOMIC DNA]</scope>
    <source>
        <strain evidence="2 3">DSM 44338</strain>
    </source>
</reference>
<accession>A0A1X0JP42</accession>
<comment type="caution">
    <text evidence="2">The sequence shown here is derived from an EMBL/GenBank/DDBJ whole genome shotgun (WGS) entry which is preliminary data.</text>
</comment>
<evidence type="ECO:0000313" key="2">
    <source>
        <dbReference type="EMBL" id="ORB64683.1"/>
    </source>
</evidence>
<dbReference type="EMBL" id="MVIM01000007">
    <property type="protein sequence ID" value="ORB64683.1"/>
    <property type="molecule type" value="Genomic_DNA"/>
</dbReference>
<sequence length="85" mass="9879">MWDTFWHFLWSAIIIFAFIAYLGGGRFIHAFVIFVTVPRNVLEFQQCWVRVLAIVCQARLSRARGEVALTRAHLVWCHHHGSEAP</sequence>
<evidence type="ECO:0000256" key="1">
    <source>
        <dbReference type="SAM" id="Phobius"/>
    </source>
</evidence>
<feature type="transmembrane region" description="Helical" evidence="1">
    <location>
        <begin position="6"/>
        <end position="24"/>
    </location>
</feature>